<dbReference type="EMBL" id="FNYA01000002">
    <property type="protein sequence ID" value="SEI62600.1"/>
    <property type="molecule type" value="Genomic_DNA"/>
</dbReference>
<dbReference type="OrthoDB" id="1489065at2"/>
<reference evidence="2" key="1">
    <citation type="submission" date="2016-10" db="EMBL/GenBank/DDBJ databases">
        <authorList>
            <person name="Varghese N."/>
            <person name="Submissions S."/>
        </authorList>
    </citation>
    <scope>NUCLEOTIDE SEQUENCE [LARGE SCALE GENOMIC DNA]</scope>
    <source>
        <strain evidence="2">DSM 17934</strain>
    </source>
</reference>
<sequence>MIDINFFTFKDLDKKKKSILERFPDLIKCDHDNFYSLSEYIYDSPSKFYNRDIHQVMDSFLEDIFTSKKDITDFFKILNESSYEFNHAIKTLNTINKKDIHTELLPNNDAELMYFFSDKIIYEYLKLNDVVLLGILKPIAFYLRVKNNKGTEKLDIYNCIETLKTVKDFNNLTKNYNNTLRNSIAHGGVTFESSRIKFKDKKETQEYYSWDFINKFDDLVDISNAIVLAYKKILFQYLDVLNGYNISIPSSIMEIELRFKTSHYGWEIIHSYDNTISKGNQYNILIKTTLNSRKFMNFSAAYTAITLEKLLPKKYNNVFFQIKTKYKMPCWQSVDLEKLREFYKGEKVNITEGTMFFDEKILGEKRDYLRINKSFIFGNLKNENKTINLRYIKHHSKSNYNVIEKAGIYLDYESTNKEKIEEFIRNNTKKIISYVKKEKRKKHSSNLKQIILSDKYLQIYIYNKDYRKRTFYNKQKDENFIGMLHVNLTNKISNIVPMFGTKENNKNCLIIWNKKSDIYE</sequence>
<protein>
    <submittedName>
        <fullName evidence="1">Uncharacterized protein</fullName>
    </submittedName>
</protein>
<evidence type="ECO:0000313" key="2">
    <source>
        <dbReference type="Proteomes" id="UP000199702"/>
    </source>
</evidence>
<dbReference type="AlphaFoldDB" id="A0A1H6SF05"/>
<keyword evidence="2" id="KW-1185">Reference proteome</keyword>
<proteinExistence type="predicted"/>
<dbReference type="RefSeq" id="WP_091309629.1">
    <property type="nucleotide sequence ID" value="NZ_CBCSJU010000005.1"/>
</dbReference>
<dbReference type="Proteomes" id="UP000199702">
    <property type="component" value="Unassembled WGS sequence"/>
</dbReference>
<gene>
    <name evidence="1" type="ORF">SAMN05660918_1195</name>
</gene>
<accession>A0A1H6SF05</accession>
<name>A0A1H6SF05_9FLAO</name>
<evidence type="ECO:0000313" key="1">
    <source>
        <dbReference type="EMBL" id="SEI62600.1"/>
    </source>
</evidence>
<organism evidence="1 2">
    <name type="scientific">Flavobacterium terrigena</name>
    <dbReference type="NCBI Taxonomy" id="402734"/>
    <lineage>
        <taxon>Bacteria</taxon>
        <taxon>Pseudomonadati</taxon>
        <taxon>Bacteroidota</taxon>
        <taxon>Flavobacteriia</taxon>
        <taxon>Flavobacteriales</taxon>
        <taxon>Flavobacteriaceae</taxon>
        <taxon>Flavobacterium</taxon>
    </lineage>
</organism>